<dbReference type="Proteomes" id="UP001595548">
    <property type="component" value="Unassembled WGS sequence"/>
</dbReference>
<feature type="transmembrane region" description="Helical" evidence="1">
    <location>
        <begin position="12"/>
        <end position="33"/>
    </location>
</feature>
<dbReference type="InterPro" id="IPR045584">
    <property type="entry name" value="Pilin-like"/>
</dbReference>
<gene>
    <name evidence="2" type="ORF">ACFOEB_16480</name>
</gene>
<dbReference type="SUPFAM" id="SSF54523">
    <property type="entry name" value="Pili subunits"/>
    <property type="match status" value="1"/>
</dbReference>
<keyword evidence="1" id="KW-1133">Transmembrane helix</keyword>
<dbReference type="NCBIfam" id="TIGR02532">
    <property type="entry name" value="IV_pilin_GFxxxE"/>
    <property type="match status" value="1"/>
</dbReference>
<organism evidence="2 3">
    <name type="scientific">Gilvimarinus japonicus</name>
    <dbReference type="NCBI Taxonomy" id="1796469"/>
    <lineage>
        <taxon>Bacteria</taxon>
        <taxon>Pseudomonadati</taxon>
        <taxon>Pseudomonadota</taxon>
        <taxon>Gammaproteobacteria</taxon>
        <taxon>Cellvibrionales</taxon>
        <taxon>Cellvibrionaceae</taxon>
        <taxon>Gilvimarinus</taxon>
    </lineage>
</organism>
<dbReference type="Pfam" id="PF07963">
    <property type="entry name" value="N_methyl"/>
    <property type="match status" value="1"/>
</dbReference>
<evidence type="ECO:0000313" key="3">
    <source>
        <dbReference type="Proteomes" id="UP001595548"/>
    </source>
</evidence>
<dbReference type="InterPro" id="IPR012902">
    <property type="entry name" value="N_methyl_site"/>
</dbReference>
<dbReference type="EMBL" id="JBHRTL010000031">
    <property type="protein sequence ID" value="MFC3156808.1"/>
    <property type="molecule type" value="Genomic_DNA"/>
</dbReference>
<accession>A0ABV7HVL7</accession>
<proteinExistence type="predicted"/>
<sequence>MRNSCYKARYGGFSLLEMMVAVAIMGISLGMLYKAAGGSVRSVSTSEDYVYAISMAESLLAMHSLVPLESFSVTGVTGDGYSWEVISTSDGLPDEAIPYLRSIVVTVSWGGAPQREFSLHSVVPIQTRVSNESP</sequence>
<keyword evidence="1" id="KW-0812">Transmembrane</keyword>
<keyword evidence="1" id="KW-0472">Membrane</keyword>
<comment type="caution">
    <text evidence="2">The sequence shown here is derived from an EMBL/GenBank/DDBJ whole genome shotgun (WGS) entry which is preliminary data.</text>
</comment>
<name>A0ABV7HVL7_9GAMM</name>
<evidence type="ECO:0000313" key="2">
    <source>
        <dbReference type="EMBL" id="MFC3156808.1"/>
    </source>
</evidence>
<reference evidence="3" key="1">
    <citation type="journal article" date="2019" name="Int. J. Syst. Evol. Microbiol.">
        <title>The Global Catalogue of Microorganisms (GCM) 10K type strain sequencing project: providing services to taxonomists for standard genome sequencing and annotation.</title>
        <authorList>
            <consortium name="The Broad Institute Genomics Platform"/>
            <consortium name="The Broad Institute Genome Sequencing Center for Infectious Disease"/>
            <person name="Wu L."/>
            <person name="Ma J."/>
        </authorList>
    </citation>
    <scope>NUCLEOTIDE SEQUENCE [LARGE SCALE GENOMIC DNA]</scope>
    <source>
        <strain evidence="3">KCTC 52141</strain>
    </source>
</reference>
<protein>
    <submittedName>
        <fullName evidence="2">Type II secretion system protein</fullName>
    </submittedName>
</protein>
<keyword evidence="3" id="KW-1185">Reference proteome</keyword>
<evidence type="ECO:0000256" key="1">
    <source>
        <dbReference type="SAM" id="Phobius"/>
    </source>
</evidence>
<dbReference type="RefSeq" id="WP_382418215.1">
    <property type="nucleotide sequence ID" value="NZ_JBHRTL010000031.1"/>
</dbReference>